<dbReference type="STRING" id="1245469.S58_54520"/>
<dbReference type="HOGENOM" id="CLU_2895171_0_0_5"/>
<dbReference type="AlphaFoldDB" id="M4ZY99"/>
<dbReference type="GeneID" id="301821075"/>
<keyword evidence="3" id="KW-1185">Reference proteome</keyword>
<dbReference type="KEGG" id="aol:S58_54520"/>
<organism evidence="2 3">
    <name type="scientific">Bradyrhizobium oligotrophicum S58</name>
    <dbReference type="NCBI Taxonomy" id="1245469"/>
    <lineage>
        <taxon>Bacteria</taxon>
        <taxon>Pseudomonadati</taxon>
        <taxon>Pseudomonadota</taxon>
        <taxon>Alphaproteobacteria</taxon>
        <taxon>Hyphomicrobiales</taxon>
        <taxon>Nitrobacteraceae</taxon>
        <taxon>Bradyrhizobium</taxon>
    </lineage>
</organism>
<dbReference type="RefSeq" id="WP_015668518.1">
    <property type="nucleotide sequence ID" value="NC_020453.1"/>
</dbReference>
<reference evidence="2 3" key="1">
    <citation type="journal article" date="2013" name="Appl. Environ. Microbiol.">
        <title>Genome analysis suggests that the soil oligotrophic bacterium Agromonas oligotrophica (Bradyrhizobium oligotrophicum) is a nitrogen-fixing symbiont of Aeschynomene indica.</title>
        <authorList>
            <person name="Okubo T."/>
            <person name="Fukushima S."/>
            <person name="Itakura M."/>
            <person name="Oshima K."/>
            <person name="Longtonglang A."/>
            <person name="Teaumroong N."/>
            <person name="Mitsui H."/>
            <person name="Hattori M."/>
            <person name="Hattori R."/>
            <person name="Hattori T."/>
            <person name="Minamisawa K."/>
        </authorList>
    </citation>
    <scope>NUCLEOTIDE SEQUENCE [LARGE SCALE GENOMIC DNA]</scope>
    <source>
        <strain evidence="2 3">S58</strain>
    </source>
</reference>
<keyword evidence="1" id="KW-0812">Transmembrane</keyword>
<dbReference type="PATRIC" id="fig|1245469.3.peg.5579"/>
<evidence type="ECO:0000256" key="1">
    <source>
        <dbReference type="SAM" id="Phobius"/>
    </source>
</evidence>
<accession>M4ZY99</accession>
<protein>
    <submittedName>
        <fullName evidence="2">Uncharacterized protein</fullName>
    </submittedName>
</protein>
<keyword evidence="1" id="KW-1133">Transmembrane helix</keyword>
<gene>
    <name evidence="2" type="ORF">S58_54520</name>
</gene>
<feature type="transmembrane region" description="Helical" evidence="1">
    <location>
        <begin position="42"/>
        <end position="61"/>
    </location>
</feature>
<proteinExistence type="predicted"/>
<dbReference type="Proteomes" id="UP000011841">
    <property type="component" value="Chromosome"/>
</dbReference>
<dbReference type="EMBL" id="AP012603">
    <property type="protein sequence ID" value="BAM91430.1"/>
    <property type="molecule type" value="Genomic_DNA"/>
</dbReference>
<keyword evidence="1" id="KW-0472">Membrane</keyword>
<sequence length="62" mass="7016">MWMLHCRSHSPPPPPTGARNIGRRRCLYGCEVKLEETNMDGLIYLVGLIVVVMAILSFFGLR</sequence>
<name>M4ZY99_9BRAD</name>
<evidence type="ECO:0000313" key="3">
    <source>
        <dbReference type="Proteomes" id="UP000011841"/>
    </source>
</evidence>
<evidence type="ECO:0000313" key="2">
    <source>
        <dbReference type="EMBL" id="BAM91430.1"/>
    </source>
</evidence>